<protein>
    <submittedName>
        <fullName evidence="3">TFIIB-type zinc ribbon-containing protein</fullName>
    </submittedName>
</protein>
<evidence type="ECO:0000256" key="1">
    <source>
        <dbReference type="PROSITE-ProRule" id="PRU00469"/>
    </source>
</evidence>
<dbReference type="PROSITE" id="PS51134">
    <property type="entry name" value="ZF_TFIIB"/>
    <property type="match status" value="1"/>
</dbReference>
<dbReference type="AlphaFoldDB" id="A0AAT9GRC4"/>
<dbReference type="RefSeq" id="WP_369611501.1">
    <property type="nucleotide sequence ID" value="NZ_AP031322.1"/>
</dbReference>
<dbReference type="InterPro" id="IPR013137">
    <property type="entry name" value="Znf_TFIIB"/>
</dbReference>
<dbReference type="Gene3D" id="2.20.25.10">
    <property type="match status" value="1"/>
</dbReference>
<accession>A0AAT9GRC4</accession>
<keyword evidence="1" id="KW-0862">Zinc</keyword>
<keyword evidence="1" id="KW-0479">Metal-binding</keyword>
<evidence type="ECO:0000313" key="3">
    <source>
        <dbReference type="EMBL" id="BFH73357.1"/>
    </source>
</evidence>
<gene>
    <name evidence="3" type="ORF">SJAV_13010</name>
</gene>
<organism evidence="3">
    <name type="scientific">Sulfurisphaera javensis</name>
    <dbReference type="NCBI Taxonomy" id="2049879"/>
    <lineage>
        <taxon>Archaea</taxon>
        <taxon>Thermoproteota</taxon>
        <taxon>Thermoprotei</taxon>
        <taxon>Sulfolobales</taxon>
        <taxon>Sulfolobaceae</taxon>
        <taxon>Sulfurisphaera</taxon>
    </lineage>
</organism>
<keyword evidence="1" id="KW-0863">Zinc-finger</keyword>
<name>A0AAT9GRC4_9CREN</name>
<dbReference type="KEGG" id="sjv:SJAV_13010"/>
<dbReference type="Pfam" id="PF08271">
    <property type="entry name" value="Zn_Ribbon_TF"/>
    <property type="match status" value="1"/>
</dbReference>
<sequence length="178" mass="21138">MKCPYCGSENLVWDYKNGNLVCTECGSVLDKIYSYDNYQDNNEEIILVTKSLYPDFFQKIERITKYNKVRTVKRKGLEKIIVYNGSLLRESSLNALKAIENNEKLLLLYDIIDTHPMFQSKNSKYKLAVALYLYDKREFNRLSRNLNISEKYMKKILTKIKITEKIKLQLHMRERLNT</sequence>
<dbReference type="GO" id="GO:0008270">
    <property type="term" value="F:zinc ion binding"/>
    <property type="evidence" value="ECO:0007669"/>
    <property type="project" value="UniProtKB-KW"/>
</dbReference>
<proteinExistence type="predicted"/>
<feature type="domain" description="TFIIB-type" evidence="2">
    <location>
        <begin position="1"/>
        <end position="30"/>
    </location>
</feature>
<dbReference type="EMBL" id="AP031322">
    <property type="protein sequence ID" value="BFH73357.1"/>
    <property type="molecule type" value="Genomic_DNA"/>
</dbReference>
<evidence type="ECO:0000259" key="2">
    <source>
        <dbReference type="PROSITE" id="PS51134"/>
    </source>
</evidence>
<dbReference type="SUPFAM" id="SSF57783">
    <property type="entry name" value="Zinc beta-ribbon"/>
    <property type="match status" value="1"/>
</dbReference>
<dbReference type="GeneID" id="92354241"/>
<reference evidence="3" key="1">
    <citation type="submission" date="2024-03" db="EMBL/GenBank/DDBJ databases">
        <title>Complete genome sequence of Sulfurisphaera javensis strain KD-1.</title>
        <authorList>
            <person name="Sakai H."/>
            <person name="Nur N."/>
            <person name="Suwanto A."/>
            <person name="Kurosawa N."/>
        </authorList>
    </citation>
    <scope>NUCLEOTIDE SEQUENCE</scope>
    <source>
        <strain evidence="3">KD-1</strain>
    </source>
</reference>